<reference evidence="1 2" key="1">
    <citation type="journal article" date="2021" name="Front. Genet.">
        <title>Chromosome-Level Genome Assembly Reveals Significant Gene Expansion in the Toll and IMD Signaling Pathways of Dendrolimus kikuchii.</title>
        <authorList>
            <person name="Zhou J."/>
            <person name="Wu P."/>
            <person name="Xiong Z."/>
            <person name="Liu N."/>
            <person name="Zhao N."/>
            <person name="Ji M."/>
            <person name="Qiu Y."/>
            <person name="Yang B."/>
        </authorList>
    </citation>
    <scope>NUCLEOTIDE SEQUENCE [LARGE SCALE GENOMIC DNA]</scope>
    <source>
        <strain evidence="1">Ann1</strain>
    </source>
</reference>
<dbReference type="Proteomes" id="UP000824533">
    <property type="component" value="Linkage Group LG25"/>
</dbReference>
<evidence type="ECO:0000313" key="2">
    <source>
        <dbReference type="Proteomes" id="UP000824533"/>
    </source>
</evidence>
<gene>
    <name evidence="1" type="ORF">K1T71_013228</name>
</gene>
<keyword evidence="2" id="KW-1185">Reference proteome</keyword>
<protein>
    <submittedName>
        <fullName evidence="1">Uncharacterized protein</fullName>
    </submittedName>
</protein>
<organism evidence="1 2">
    <name type="scientific">Dendrolimus kikuchii</name>
    <dbReference type="NCBI Taxonomy" id="765133"/>
    <lineage>
        <taxon>Eukaryota</taxon>
        <taxon>Metazoa</taxon>
        <taxon>Ecdysozoa</taxon>
        <taxon>Arthropoda</taxon>
        <taxon>Hexapoda</taxon>
        <taxon>Insecta</taxon>
        <taxon>Pterygota</taxon>
        <taxon>Neoptera</taxon>
        <taxon>Endopterygota</taxon>
        <taxon>Lepidoptera</taxon>
        <taxon>Glossata</taxon>
        <taxon>Ditrysia</taxon>
        <taxon>Bombycoidea</taxon>
        <taxon>Lasiocampidae</taxon>
        <taxon>Dendrolimus</taxon>
    </lineage>
</organism>
<comment type="caution">
    <text evidence="1">The sequence shown here is derived from an EMBL/GenBank/DDBJ whole genome shotgun (WGS) entry which is preliminary data.</text>
</comment>
<proteinExistence type="predicted"/>
<sequence length="493" mass="54066">MHSKVKDTMEGQDQMEMKFSTSSDVGGLELCIVCGDRASGRHYGAISCEGCKGFFKRSIRKKLGYQCRGSMNCEVTKHHRNRCQYCRLQKCLACGMRSDSVQHERKPIVDKGKSEPREGGMHERQAAYSKLLGLAGQAQTAQINPKEEPSDAFGAVSPAPAINFALAAAVAFNKGNPVSPYLNPGNPGDIEGARRQHLMLQTQLAKNLFKMGQFGAINEYLQSAYGATPPEVPLAALHTAAEAQQAEGESECPILSTPESLVLALALPAPAPAHLRLHAACEAGARLLAATARWMLAVPAASALPFEIQVTLLKKCWPELFVLGLAKFSQALALTTLIPLMVSHLQTVLRDRATNTTAERTNEGTNAEITLADYSDERVADVSNMLTRLQQFVSNMEQLRVTEREHAHLRALCLFSPDGVPDFLRSKLDKCQAKVLRSWRSGCQDEERVWRLVLQLPTLRTFPGSMIEDAFFVGFIGDVSIDDAVPYLLNAER</sequence>
<name>A0ACC1CHH7_9NEOP</name>
<accession>A0ACC1CHH7</accession>
<dbReference type="EMBL" id="CM034411">
    <property type="protein sequence ID" value="KAJ0171029.1"/>
    <property type="molecule type" value="Genomic_DNA"/>
</dbReference>
<evidence type="ECO:0000313" key="1">
    <source>
        <dbReference type="EMBL" id="KAJ0171029.1"/>
    </source>
</evidence>